<gene>
    <name evidence="2" type="ORF">FKW44_006732</name>
</gene>
<sequence>MPSYGPHTHTPPPPPPTHTNRLLSHAQTDTYRKRIQAHTHILHEWYILKHCVCGAN</sequence>
<dbReference type="AlphaFoldDB" id="A0A7T8KDR8"/>
<dbReference type="Proteomes" id="UP000595437">
    <property type="component" value="Chromosome 4"/>
</dbReference>
<evidence type="ECO:0000256" key="1">
    <source>
        <dbReference type="SAM" id="MobiDB-lite"/>
    </source>
</evidence>
<proteinExistence type="predicted"/>
<name>A0A7T8KDR8_CALRO</name>
<reference evidence="3" key="1">
    <citation type="submission" date="2021-01" db="EMBL/GenBank/DDBJ databases">
        <title>Caligus Genome Assembly.</title>
        <authorList>
            <person name="Gallardo-Escarate C."/>
        </authorList>
    </citation>
    <scope>NUCLEOTIDE SEQUENCE [LARGE SCALE GENOMIC DNA]</scope>
</reference>
<organism evidence="2 3">
    <name type="scientific">Caligus rogercresseyi</name>
    <name type="common">Sea louse</name>
    <dbReference type="NCBI Taxonomy" id="217165"/>
    <lineage>
        <taxon>Eukaryota</taxon>
        <taxon>Metazoa</taxon>
        <taxon>Ecdysozoa</taxon>
        <taxon>Arthropoda</taxon>
        <taxon>Crustacea</taxon>
        <taxon>Multicrustacea</taxon>
        <taxon>Hexanauplia</taxon>
        <taxon>Copepoda</taxon>
        <taxon>Siphonostomatoida</taxon>
        <taxon>Caligidae</taxon>
        <taxon>Caligus</taxon>
    </lineage>
</organism>
<evidence type="ECO:0000313" key="2">
    <source>
        <dbReference type="EMBL" id="QQP54044.1"/>
    </source>
</evidence>
<keyword evidence="3" id="KW-1185">Reference proteome</keyword>
<feature type="region of interest" description="Disordered" evidence="1">
    <location>
        <begin position="1"/>
        <end position="22"/>
    </location>
</feature>
<protein>
    <submittedName>
        <fullName evidence="2">Uncharacterized protein</fullName>
    </submittedName>
</protein>
<evidence type="ECO:0000313" key="3">
    <source>
        <dbReference type="Proteomes" id="UP000595437"/>
    </source>
</evidence>
<accession>A0A7T8KDR8</accession>
<dbReference type="EMBL" id="CP045893">
    <property type="protein sequence ID" value="QQP54044.1"/>
    <property type="molecule type" value="Genomic_DNA"/>
</dbReference>